<dbReference type="EMBL" id="CABPRJ010001988">
    <property type="protein sequence ID" value="VVC42740.1"/>
    <property type="molecule type" value="Genomic_DNA"/>
</dbReference>
<name>A0A5E4NG95_9HEMI</name>
<keyword evidence="2" id="KW-0732">Signal</keyword>
<feature type="transmembrane region" description="Helical" evidence="1">
    <location>
        <begin position="31"/>
        <end position="52"/>
    </location>
</feature>
<protein>
    <submittedName>
        <fullName evidence="3">Uncharacterized protein</fullName>
    </submittedName>
</protein>
<dbReference type="AlphaFoldDB" id="A0A5E4NG95"/>
<reference evidence="3 4" key="1">
    <citation type="submission" date="2019-08" db="EMBL/GenBank/DDBJ databases">
        <authorList>
            <person name="Alioto T."/>
            <person name="Alioto T."/>
            <person name="Gomez Garrido J."/>
        </authorList>
    </citation>
    <scope>NUCLEOTIDE SEQUENCE [LARGE SCALE GENOMIC DNA]</scope>
</reference>
<proteinExistence type="predicted"/>
<keyword evidence="1" id="KW-0812">Transmembrane</keyword>
<accession>A0A5E4NG95</accession>
<feature type="chain" id="PRO_5022897943" evidence="2">
    <location>
        <begin position="22"/>
        <end position="123"/>
    </location>
</feature>
<keyword evidence="1" id="KW-1133">Transmembrane helix</keyword>
<feature type="signal peptide" evidence="2">
    <location>
        <begin position="1"/>
        <end position="21"/>
    </location>
</feature>
<dbReference type="Proteomes" id="UP000325440">
    <property type="component" value="Unassembled WGS sequence"/>
</dbReference>
<gene>
    <name evidence="3" type="ORF">CINCED_3A025937</name>
</gene>
<evidence type="ECO:0000256" key="2">
    <source>
        <dbReference type="SAM" id="SignalP"/>
    </source>
</evidence>
<evidence type="ECO:0000313" key="3">
    <source>
        <dbReference type="EMBL" id="VVC42740.1"/>
    </source>
</evidence>
<evidence type="ECO:0000256" key="1">
    <source>
        <dbReference type="SAM" id="Phobius"/>
    </source>
</evidence>
<keyword evidence="4" id="KW-1185">Reference proteome</keyword>
<keyword evidence="1" id="KW-0472">Membrane</keyword>
<sequence length="123" mass="12874">MISLPIAAIAAIAAFTPGSLGVNSDSTTVTFLVQAGLSTVAVSSLCIALRSINYYELCKGNRTSVVNSNQPLQNSTLSTVGGLSSSSVDNDLPPPYSEVVINTEPTLVNDRPPSYSEVERVEI</sequence>
<organism evidence="3 4">
    <name type="scientific">Cinara cedri</name>
    <dbReference type="NCBI Taxonomy" id="506608"/>
    <lineage>
        <taxon>Eukaryota</taxon>
        <taxon>Metazoa</taxon>
        <taxon>Ecdysozoa</taxon>
        <taxon>Arthropoda</taxon>
        <taxon>Hexapoda</taxon>
        <taxon>Insecta</taxon>
        <taxon>Pterygota</taxon>
        <taxon>Neoptera</taxon>
        <taxon>Paraneoptera</taxon>
        <taxon>Hemiptera</taxon>
        <taxon>Sternorrhyncha</taxon>
        <taxon>Aphidomorpha</taxon>
        <taxon>Aphidoidea</taxon>
        <taxon>Aphididae</taxon>
        <taxon>Lachninae</taxon>
        <taxon>Cinara</taxon>
    </lineage>
</organism>
<evidence type="ECO:0000313" key="4">
    <source>
        <dbReference type="Proteomes" id="UP000325440"/>
    </source>
</evidence>